<dbReference type="HOGENOM" id="CLU_021740_1_0_1"/>
<dbReference type="Gene3D" id="3.10.580.10">
    <property type="entry name" value="CBS-domain"/>
    <property type="match status" value="2"/>
</dbReference>
<dbReference type="AlphaFoldDB" id="F4NZW1"/>
<dbReference type="InterPro" id="IPR050511">
    <property type="entry name" value="AMPK_gamma/SDS23_families"/>
</dbReference>
<dbReference type="GO" id="GO:0045722">
    <property type="term" value="P:positive regulation of gluconeogenesis"/>
    <property type="evidence" value="ECO:0000318"/>
    <property type="project" value="GO_Central"/>
</dbReference>
<dbReference type="InParanoid" id="F4NZW1"/>
<comment type="similarity">
    <text evidence="1">Belongs to the 5'-AMP-activated protein kinase gamma subunit family.</text>
</comment>
<dbReference type="GeneID" id="18240155"/>
<reference evidence="6 7" key="1">
    <citation type="submission" date="2009-12" db="EMBL/GenBank/DDBJ databases">
        <title>The draft genome of Batrachochytrium dendrobatidis.</title>
        <authorList>
            <consortium name="US DOE Joint Genome Institute (JGI-PGF)"/>
            <person name="Kuo A."/>
            <person name="Salamov A."/>
            <person name="Schmutz J."/>
            <person name="Lucas S."/>
            <person name="Pitluck S."/>
            <person name="Rosenblum E."/>
            <person name="Stajich J."/>
            <person name="Eisen M."/>
            <person name="Grigoriev I.V."/>
        </authorList>
    </citation>
    <scope>NUCLEOTIDE SEQUENCE [LARGE SCALE GENOMIC DNA]</scope>
    <source>
        <strain evidence="7">JAM81 / FGSC 10211</strain>
    </source>
</reference>
<keyword evidence="7" id="KW-1185">Reference proteome</keyword>
<proteinExistence type="inferred from homology"/>
<feature type="domain" description="CBS" evidence="5">
    <location>
        <begin position="28"/>
        <end position="88"/>
    </location>
</feature>
<dbReference type="GO" id="GO:0043609">
    <property type="term" value="P:regulation of carbon utilization"/>
    <property type="evidence" value="ECO:0000318"/>
    <property type="project" value="GO_Central"/>
</dbReference>
<dbReference type="GO" id="GO:0042149">
    <property type="term" value="P:cellular response to glucose starvation"/>
    <property type="evidence" value="ECO:0000318"/>
    <property type="project" value="GO_Central"/>
</dbReference>
<dbReference type="SUPFAM" id="SSF54631">
    <property type="entry name" value="CBS-domain pair"/>
    <property type="match status" value="2"/>
</dbReference>
<dbReference type="SMART" id="SM00116">
    <property type="entry name" value="CBS"/>
    <property type="match status" value="4"/>
</dbReference>
<keyword evidence="2" id="KW-0677">Repeat</keyword>
<dbReference type="InterPro" id="IPR046342">
    <property type="entry name" value="CBS_dom_sf"/>
</dbReference>
<evidence type="ECO:0000256" key="1">
    <source>
        <dbReference type="ARBA" id="ARBA00006750"/>
    </source>
</evidence>
<name>F4NZW1_BATDJ</name>
<dbReference type="GO" id="GO:0005737">
    <property type="term" value="C:cytoplasm"/>
    <property type="evidence" value="ECO:0000318"/>
    <property type="project" value="GO_Central"/>
</dbReference>
<dbReference type="GO" id="GO:0006110">
    <property type="term" value="P:regulation of glycolytic process"/>
    <property type="evidence" value="ECO:0000318"/>
    <property type="project" value="GO_Central"/>
</dbReference>
<dbReference type="Pfam" id="PF00571">
    <property type="entry name" value="CBS"/>
    <property type="match status" value="3"/>
</dbReference>
<evidence type="ECO:0000256" key="2">
    <source>
        <dbReference type="ARBA" id="ARBA00022737"/>
    </source>
</evidence>
<dbReference type="Proteomes" id="UP000007241">
    <property type="component" value="Unassembled WGS sequence"/>
</dbReference>
<dbReference type="STRING" id="684364.F4NZW1"/>
<feature type="domain" description="CBS" evidence="5">
    <location>
        <begin position="186"/>
        <end position="246"/>
    </location>
</feature>
<dbReference type="GO" id="GO:0005634">
    <property type="term" value="C:nucleus"/>
    <property type="evidence" value="ECO:0000318"/>
    <property type="project" value="GO_Central"/>
</dbReference>
<protein>
    <recommendedName>
        <fullName evidence="5">CBS domain-containing protein</fullName>
    </recommendedName>
</protein>
<dbReference type="EMBL" id="GL882882">
    <property type="protein sequence ID" value="EGF81160.1"/>
    <property type="molecule type" value="Genomic_DNA"/>
</dbReference>
<evidence type="ECO:0000313" key="7">
    <source>
        <dbReference type="Proteomes" id="UP000007241"/>
    </source>
</evidence>
<dbReference type="PANTHER" id="PTHR13780">
    <property type="entry name" value="AMP-ACTIVATED PROTEIN KINASE, GAMMA REGULATORY SUBUNIT"/>
    <property type="match status" value="1"/>
</dbReference>
<dbReference type="OrthoDB" id="286637at2759"/>
<dbReference type="GO" id="GO:0019901">
    <property type="term" value="F:protein kinase binding"/>
    <property type="evidence" value="ECO:0000318"/>
    <property type="project" value="GO_Central"/>
</dbReference>
<dbReference type="InterPro" id="IPR000644">
    <property type="entry name" value="CBS_dom"/>
</dbReference>
<dbReference type="RefSeq" id="XP_006677974.1">
    <property type="nucleotide sequence ID" value="XM_006677911.1"/>
</dbReference>
<dbReference type="GO" id="GO:0019887">
    <property type="term" value="F:protein kinase regulator activity"/>
    <property type="evidence" value="ECO:0000318"/>
    <property type="project" value="GO_Central"/>
</dbReference>
<dbReference type="OMA" id="TASIHPF"/>
<dbReference type="PANTHER" id="PTHR13780:SF35">
    <property type="entry name" value="LD22662P"/>
    <property type="match status" value="1"/>
</dbReference>
<organism evidence="6 7">
    <name type="scientific">Batrachochytrium dendrobatidis (strain JAM81 / FGSC 10211)</name>
    <name type="common">Frog chytrid fungus</name>
    <dbReference type="NCBI Taxonomy" id="684364"/>
    <lineage>
        <taxon>Eukaryota</taxon>
        <taxon>Fungi</taxon>
        <taxon>Fungi incertae sedis</taxon>
        <taxon>Chytridiomycota</taxon>
        <taxon>Chytridiomycota incertae sedis</taxon>
        <taxon>Chytridiomycetes</taxon>
        <taxon>Rhizophydiales</taxon>
        <taxon>Rhizophydiales incertae sedis</taxon>
        <taxon>Batrachochytrium</taxon>
    </lineage>
</organism>
<evidence type="ECO:0000259" key="5">
    <source>
        <dbReference type="PROSITE" id="PS51371"/>
    </source>
</evidence>
<dbReference type="FunCoup" id="F4NZW1">
    <property type="interactions" value="111"/>
</dbReference>
<dbReference type="CDD" id="cd04641">
    <property type="entry name" value="CBS_euAMPK_gamma-like_repeat2"/>
    <property type="match status" value="1"/>
</dbReference>
<accession>F4NZW1</accession>
<gene>
    <name evidence="6" type="ORF">BATDEDRAFT_33069</name>
</gene>
<keyword evidence="3 4" id="KW-0129">CBS domain</keyword>
<evidence type="ECO:0000256" key="3">
    <source>
        <dbReference type="ARBA" id="ARBA00023122"/>
    </source>
</evidence>
<evidence type="ECO:0000256" key="4">
    <source>
        <dbReference type="PROSITE-ProRule" id="PRU00703"/>
    </source>
</evidence>
<dbReference type="GO" id="GO:0031588">
    <property type="term" value="C:nucleotide-activated protein kinase complex"/>
    <property type="evidence" value="ECO:0000318"/>
    <property type="project" value="GO_Central"/>
</dbReference>
<sequence>MDTETLDKDPVYPSVALRKHTCYDLLPVSFKVIVFDTSLLLKKALTALIQHGVQSAPLWDSATQEFAGMLTVTDFIQLILYYHGRNATYEEALEEIDILDISALRALEQKIGCLPPHIVTIHPMDSLYEASRLLIENKLHRLPLIDRIDNADIIVSVVTQNKILKFIAANVSKFPQMDLTLQELGIGTYANIETATPDTTLIDVLKKLITRRISSLPIVDGDGRVVNVYEKYDALMLAKDRSFYNLNMSVQEALLRRTPDFEGIHSCAITDTLGRVLDTLCTVTVHRFVVLDGDRLHGMISLRDILTFLISL</sequence>
<feature type="domain" description="CBS" evidence="5">
    <location>
        <begin position="114"/>
        <end position="173"/>
    </location>
</feature>
<dbReference type="GO" id="GO:0016208">
    <property type="term" value="F:AMP binding"/>
    <property type="evidence" value="ECO:0000318"/>
    <property type="project" value="GO_Central"/>
</dbReference>
<dbReference type="CDD" id="cd04618">
    <property type="entry name" value="CBS_euAMPK_gamma-like_repeat1"/>
    <property type="match status" value="1"/>
</dbReference>
<dbReference type="PROSITE" id="PS51371">
    <property type="entry name" value="CBS"/>
    <property type="match status" value="3"/>
</dbReference>
<evidence type="ECO:0000313" key="6">
    <source>
        <dbReference type="EMBL" id="EGF81160.1"/>
    </source>
</evidence>